<dbReference type="Proteomes" id="UP001501447">
    <property type="component" value="Unassembled WGS sequence"/>
</dbReference>
<comment type="caution">
    <text evidence="1">The sequence shown here is derived from an EMBL/GenBank/DDBJ whole genome shotgun (WGS) entry which is preliminary data.</text>
</comment>
<dbReference type="RefSeq" id="WP_344570626.1">
    <property type="nucleotide sequence ID" value="NZ_BAAARJ010000033.1"/>
</dbReference>
<sequence>MKGHDADGGDPVPANALERLVRRVPPASGPGAFAGHLARVSEDLLDVPRPLEAGQAVHWARRKARALGLDPARLEHHLGRGLAQAGSLGPDEAAEYRRNLATLLPGSAGGSEARPPEPAALYAALCALGSETVQAVRQGLGAERRVVVFLGTDAEFLKLSYDVWRGSAHASRVFYMSRLSLLSDAERRVLARTRHEVFGADGLSDTVSGGGRGGRHFAWMDNGLVASQLFLLISAARERAAAGEAGFGELFIRLFRQELADGHGQAGRRSGGPLTLFGTAHPLVDEVLAHGIDQGLFAQRCGALARRFRVAAGRGPGDPVIVDIGANGTQPCLLLGALAAGHALSPSVVLFTSPRRSWGPASPAFRGVPVTGRFAMAVESMKSYRTDYRGALDGARGELAVVPPDQQLLAFFKQLAFHRAAVRERARTG</sequence>
<organism evidence="1 2">
    <name type="scientific">Streptomyces axinellae</name>
    <dbReference type="NCBI Taxonomy" id="552788"/>
    <lineage>
        <taxon>Bacteria</taxon>
        <taxon>Bacillati</taxon>
        <taxon>Actinomycetota</taxon>
        <taxon>Actinomycetes</taxon>
        <taxon>Kitasatosporales</taxon>
        <taxon>Streptomycetaceae</taxon>
        <taxon>Streptomyces</taxon>
    </lineage>
</organism>
<accession>A0ABP6DDE6</accession>
<name>A0ABP6DDE6_9ACTN</name>
<keyword evidence="2" id="KW-1185">Reference proteome</keyword>
<protein>
    <submittedName>
        <fullName evidence="1">Uncharacterized protein</fullName>
    </submittedName>
</protein>
<reference evidence="2" key="1">
    <citation type="journal article" date="2019" name="Int. J. Syst. Evol. Microbiol.">
        <title>The Global Catalogue of Microorganisms (GCM) 10K type strain sequencing project: providing services to taxonomists for standard genome sequencing and annotation.</title>
        <authorList>
            <consortium name="The Broad Institute Genomics Platform"/>
            <consortium name="The Broad Institute Genome Sequencing Center for Infectious Disease"/>
            <person name="Wu L."/>
            <person name="Ma J."/>
        </authorList>
    </citation>
    <scope>NUCLEOTIDE SEQUENCE [LARGE SCALE GENOMIC DNA]</scope>
    <source>
        <strain evidence="2">JCM 16373</strain>
    </source>
</reference>
<evidence type="ECO:0000313" key="1">
    <source>
        <dbReference type="EMBL" id="GAA2638829.1"/>
    </source>
</evidence>
<dbReference type="EMBL" id="BAAARJ010000033">
    <property type="protein sequence ID" value="GAA2638829.1"/>
    <property type="molecule type" value="Genomic_DNA"/>
</dbReference>
<proteinExistence type="predicted"/>
<evidence type="ECO:0000313" key="2">
    <source>
        <dbReference type="Proteomes" id="UP001501447"/>
    </source>
</evidence>
<gene>
    <name evidence="1" type="ORF">GCM10009863_64640</name>
</gene>